<sequence length="78" mass="8971">MRPLQAGRDKDLCFSSKLPQRTLARILDRYALKLPIEEPAPLRAAQLQDEPLMFILLMYVEGAKNQHPRCVVCLCFKT</sequence>
<dbReference type="AlphaFoldDB" id="A0A016SRF6"/>
<evidence type="ECO:0000313" key="1">
    <source>
        <dbReference type="EMBL" id="EYB92976.1"/>
    </source>
</evidence>
<dbReference type="EMBL" id="JARK01001523">
    <property type="protein sequence ID" value="EYB92976.1"/>
    <property type="molecule type" value="Genomic_DNA"/>
</dbReference>
<name>A0A016SRF6_9BILA</name>
<reference evidence="2" key="1">
    <citation type="journal article" date="2015" name="Nat. Genet.">
        <title>The genome and transcriptome of the zoonotic hookworm Ancylostoma ceylanicum identify infection-specific gene families.</title>
        <authorList>
            <person name="Schwarz E.M."/>
            <person name="Hu Y."/>
            <person name="Antoshechkin I."/>
            <person name="Miller M.M."/>
            <person name="Sternberg P.W."/>
            <person name="Aroian R.V."/>
        </authorList>
    </citation>
    <scope>NUCLEOTIDE SEQUENCE</scope>
    <source>
        <strain evidence="2">HY135</strain>
    </source>
</reference>
<evidence type="ECO:0000313" key="2">
    <source>
        <dbReference type="Proteomes" id="UP000024635"/>
    </source>
</evidence>
<accession>A0A016SRF6</accession>
<comment type="caution">
    <text evidence="1">The sequence shown here is derived from an EMBL/GenBank/DDBJ whole genome shotgun (WGS) entry which is preliminary data.</text>
</comment>
<dbReference type="Proteomes" id="UP000024635">
    <property type="component" value="Unassembled WGS sequence"/>
</dbReference>
<organism evidence="1 2">
    <name type="scientific">Ancylostoma ceylanicum</name>
    <dbReference type="NCBI Taxonomy" id="53326"/>
    <lineage>
        <taxon>Eukaryota</taxon>
        <taxon>Metazoa</taxon>
        <taxon>Ecdysozoa</taxon>
        <taxon>Nematoda</taxon>
        <taxon>Chromadorea</taxon>
        <taxon>Rhabditida</taxon>
        <taxon>Rhabditina</taxon>
        <taxon>Rhabditomorpha</taxon>
        <taxon>Strongyloidea</taxon>
        <taxon>Ancylostomatidae</taxon>
        <taxon>Ancylostomatinae</taxon>
        <taxon>Ancylostoma</taxon>
    </lineage>
</organism>
<proteinExistence type="predicted"/>
<gene>
    <name evidence="1" type="primary">Acey_s0187.g1099</name>
    <name evidence="1" type="ORF">Y032_0187g1099</name>
</gene>
<protein>
    <submittedName>
        <fullName evidence="1">Uncharacterized protein</fullName>
    </submittedName>
</protein>
<keyword evidence="2" id="KW-1185">Reference proteome</keyword>